<proteinExistence type="predicted"/>
<gene>
    <name evidence="1" type="ORF">BACPLE_01082</name>
</gene>
<accession>B5CWJ2</accession>
<protein>
    <submittedName>
        <fullName evidence="1">Uncharacterized protein</fullName>
    </submittedName>
</protein>
<name>B5CWJ2_PHOPM</name>
<evidence type="ECO:0000313" key="2">
    <source>
        <dbReference type="Proteomes" id="UP000003452"/>
    </source>
</evidence>
<evidence type="ECO:0000313" key="1">
    <source>
        <dbReference type="EMBL" id="EDY96639.1"/>
    </source>
</evidence>
<reference evidence="1 2" key="1">
    <citation type="submission" date="2008-08" db="EMBL/GenBank/DDBJ databases">
        <title>Draft genome sequence of Bacteroides plebeius (DSM 17135).</title>
        <authorList>
            <person name="Sudarsanam P."/>
            <person name="Ley R."/>
            <person name="Guruge J."/>
            <person name="Turnbaugh P.J."/>
            <person name="Mahowald M."/>
            <person name="Liep D."/>
            <person name="Gordon J."/>
        </authorList>
    </citation>
    <scope>NUCLEOTIDE SEQUENCE [LARGE SCALE GENOMIC DNA]</scope>
    <source>
        <strain evidence="2">DSM 17135 / JCM 12973 / M2</strain>
    </source>
</reference>
<dbReference type="AlphaFoldDB" id="B5CWJ2"/>
<dbReference type="Proteomes" id="UP000003452">
    <property type="component" value="Unassembled WGS sequence"/>
</dbReference>
<sequence>MADSRNVNKPEGVFKKSLNACPGREGDKRKTVWNKRVSAKSRDICPNENKKLWTHEC</sequence>
<reference evidence="1 2" key="2">
    <citation type="submission" date="2008-08" db="EMBL/GenBank/DDBJ databases">
        <authorList>
            <person name="Fulton L."/>
            <person name="Clifton S."/>
            <person name="Fulton B."/>
            <person name="Xu J."/>
            <person name="Minx P."/>
            <person name="Pepin K.H."/>
            <person name="Johnson M."/>
            <person name="Thiruvilangam P."/>
            <person name="Bhonagiri V."/>
            <person name="Nash W.E."/>
            <person name="Mardis E.R."/>
            <person name="Wilson R.K."/>
        </authorList>
    </citation>
    <scope>NUCLEOTIDE SEQUENCE [LARGE SCALE GENOMIC DNA]</scope>
    <source>
        <strain evidence="2">DSM 17135 / JCM 12973 / M2</strain>
    </source>
</reference>
<dbReference type="EMBL" id="ABQC02000012">
    <property type="protein sequence ID" value="EDY96639.1"/>
    <property type="molecule type" value="Genomic_DNA"/>
</dbReference>
<organism evidence="1 2">
    <name type="scientific">Phocaeicola plebeius (strain DSM 17135 / JCM 12973 / CCUG 54634 / M2)</name>
    <name type="common">Bacteroides plebeius</name>
    <dbReference type="NCBI Taxonomy" id="484018"/>
    <lineage>
        <taxon>Bacteria</taxon>
        <taxon>Pseudomonadati</taxon>
        <taxon>Bacteroidota</taxon>
        <taxon>Bacteroidia</taxon>
        <taxon>Bacteroidales</taxon>
        <taxon>Bacteroidaceae</taxon>
        <taxon>Phocaeicola</taxon>
    </lineage>
</organism>
<comment type="caution">
    <text evidence="1">The sequence shown here is derived from an EMBL/GenBank/DDBJ whole genome shotgun (WGS) entry which is preliminary data.</text>
</comment>
<dbReference type="HOGENOM" id="CLU_2987137_0_0_10"/>